<dbReference type="RefSeq" id="WP_171087238.1">
    <property type="nucleotide sequence ID" value="NZ_JABAIV010000007.1"/>
</dbReference>
<name>A0A7Y2K1Q7_9BURK</name>
<comment type="caution">
    <text evidence="1">The sequence shown here is derived from an EMBL/GenBank/DDBJ whole genome shotgun (WGS) entry which is preliminary data.</text>
</comment>
<proteinExistence type="predicted"/>
<protein>
    <submittedName>
        <fullName evidence="1">Uncharacterized protein</fullName>
    </submittedName>
</protein>
<dbReference type="EMBL" id="JABAIV010000007">
    <property type="protein sequence ID" value="NNG25010.1"/>
    <property type="molecule type" value="Genomic_DNA"/>
</dbReference>
<keyword evidence="2" id="KW-1185">Reference proteome</keyword>
<dbReference type="AlphaFoldDB" id="A0A7Y2K1Q7"/>
<dbReference type="Proteomes" id="UP000533905">
    <property type="component" value="Unassembled WGS sequence"/>
</dbReference>
<sequence>MDLPLLPPVRQAKRGLISCEKAIHELDQTVYIHRTTRLAVLRMALWPADRDDHPPEMQTLCEQPGAYAQFIAWSSSGEPQGLVKVALRTDYVNGTDSSSSAPWFQRIDNNC</sequence>
<evidence type="ECO:0000313" key="1">
    <source>
        <dbReference type="EMBL" id="NNG25010.1"/>
    </source>
</evidence>
<organism evidence="1 2">
    <name type="scientific">Telluria aromaticivorans</name>
    <dbReference type="NCBI Taxonomy" id="2725995"/>
    <lineage>
        <taxon>Bacteria</taxon>
        <taxon>Pseudomonadati</taxon>
        <taxon>Pseudomonadota</taxon>
        <taxon>Betaproteobacteria</taxon>
        <taxon>Burkholderiales</taxon>
        <taxon>Oxalobacteraceae</taxon>
        <taxon>Telluria group</taxon>
        <taxon>Telluria</taxon>
    </lineage>
</organism>
<accession>A0A7Y2K1Q7</accession>
<evidence type="ECO:0000313" key="2">
    <source>
        <dbReference type="Proteomes" id="UP000533905"/>
    </source>
</evidence>
<gene>
    <name evidence="1" type="ORF">HGB41_18660</name>
</gene>
<reference evidence="1 2" key="1">
    <citation type="submission" date="2020-04" db="EMBL/GenBank/DDBJ databases">
        <title>Massilia sp. nov., a cold adapted bacteria isolated from Arctic soil.</title>
        <authorList>
            <person name="Son J."/>
            <person name="Ka J.-O."/>
        </authorList>
    </citation>
    <scope>NUCLEOTIDE SEQUENCE [LARGE SCALE GENOMIC DNA]</scope>
    <source>
        <strain evidence="1 2">ML15P13</strain>
    </source>
</reference>